<dbReference type="InterPro" id="IPR029062">
    <property type="entry name" value="Class_I_gatase-like"/>
</dbReference>
<proteinExistence type="predicted"/>
<gene>
    <name evidence="2" type="ORF">GCM10008967_30370</name>
</gene>
<evidence type="ECO:0000313" key="3">
    <source>
        <dbReference type="Proteomes" id="UP001500782"/>
    </source>
</evidence>
<dbReference type="RefSeq" id="WP_343800612.1">
    <property type="nucleotide sequence ID" value="NZ_BAAADJ010000053.1"/>
</dbReference>
<name>A0ABN0WHJ7_9BACI</name>
<organism evidence="2 3">
    <name type="scientific">Bacillus carboniphilus</name>
    <dbReference type="NCBI Taxonomy" id="86663"/>
    <lineage>
        <taxon>Bacteria</taxon>
        <taxon>Bacillati</taxon>
        <taxon>Bacillota</taxon>
        <taxon>Bacilli</taxon>
        <taxon>Bacillales</taxon>
        <taxon>Bacillaceae</taxon>
        <taxon>Bacillus</taxon>
    </lineage>
</organism>
<dbReference type="Proteomes" id="UP001500782">
    <property type="component" value="Unassembled WGS sequence"/>
</dbReference>
<evidence type="ECO:0000313" key="2">
    <source>
        <dbReference type="EMBL" id="GAA0338010.1"/>
    </source>
</evidence>
<dbReference type="SUPFAM" id="SSF52317">
    <property type="entry name" value="Class I glutamine amidotransferase-like"/>
    <property type="match status" value="1"/>
</dbReference>
<accession>A0ABN0WHJ7</accession>
<dbReference type="Gene3D" id="3.40.50.880">
    <property type="match status" value="1"/>
</dbReference>
<feature type="domain" description="DJ-1/PfpI" evidence="1">
    <location>
        <begin position="4"/>
        <end position="164"/>
    </location>
</feature>
<sequence>MERRKALLLVFTGYCEFEVSVAISMLRGTHDLHTVSIDKNPCKSEAGLTTIPDYTIDEIDTREYDVIMIPGGDLKSIAEATKLFELVRSISENGKVVGAICSGVFVAAKAGILEDVPYTVTLSKQQREFLGSFPEETFHYSPTVKYQNILTAQGHAFVEFGIELNKMLTNVNESTVEFYLGKGNQMMEKGVGSSN</sequence>
<reference evidence="2 3" key="1">
    <citation type="journal article" date="2019" name="Int. J. Syst. Evol. Microbiol.">
        <title>The Global Catalogue of Microorganisms (GCM) 10K type strain sequencing project: providing services to taxonomists for standard genome sequencing and annotation.</title>
        <authorList>
            <consortium name="The Broad Institute Genomics Platform"/>
            <consortium name="The Broad Institute Genome Sequencing Center for Infectious Disease"/>
            <person name="Wu L."/>
            <person name="Ma J."/>
        </authorList>
    </citation>
    <scope>NUCLEOTIDE SEQUENCE [LARGE SCALE GENOMIC DNA]</scope>
    <source>
        <strain evidence="2 3">JCM 9731</strain>
    </source>
</reference>
<keyword evidence="2" id="KW-0315">Glutamine amidotransferase</keyword>
<evidence type="ECO:0000259" key="1">
    <source>
        <dbReference type="Pfam" id="PF01965"/>
    </source>
</evidence>
<dbReference type="PANTHER" id="PTHR48094">
    <property type="entry name" value="PROTEIN/NUCLEIC ACID DEGLYCASE DJ-1-RELATED"/>
    <property type="match status" value="1"/>
</dbReference>
<dbReference type="InterPro" id="IPR050325">
    <property type="entry name" value="Prot/Nucl_acid_deglycase"/>
</dbReference>
<comment type="caution">
    <text evidence="2">The sequence shown here is derived from an EMBL/GenBank/DDBJ whole genome shotgun (WGS) entry which is preliminary data.</text>
</comment>
<dbReference type="EMBL" id="BAAADJ010000053">
    <property type="protein sequence ID" value="GAA0338010.1"/>
    <property type="molecule type" value="Genomic_DNA"/>
</dbReference>
<dbReference type="Pfam" id="PF01965">
    <property type="entry name" value="DJ-1_PfpI"/>
    <property type="match status" value="1"/>
</dbReference>
<protein>
    <submittedName>
        <fullName evidence="2">Type 1 glutamine amidotransferase family protein</fullName>
    </submittedName>
</protein>
<dbReference type="PANTHER" id="PTHR48094:SF12">
    <property type="entry name" value="PARKINSON DISEASE PROTEIN 7 HOMOLOG"/>
    <property type="match status" value="1"/>
</dbReference>
<dbReference type="InterPro" id="IPR002818">
    <property type="entry name" value="DJ-1/PfpI"/>
</dbReference>
<keyword evidence="3" id="KW-1185">Reference proteome</keyword>